<gene>
    <name evidence="2" type="ORF">J2S05_003897</name>
</gene>
<name>A0ABT9YMF8_9BACI</name>
<evidence type="ECO:0008006" key="4">
    <source>
        <dbReference type="Google" id="ProtNLM"/>
    </source>
</evidence>
<comment type="caution">
    <text evidence="2">The sequence shown here is derived from an EMBL/GenBank/DDBJ whole genome shotgun (WGS) entry which is preliminary data.</text>
</comment>
<dbReference type="RefSeq" id="WP_306985629.1">
    <property type="nucleotide sequence ID" value="NZ_JAUSUA010000008.1"/>
</dbReference>
<keyword evidence="1" id="KW-0812">Transmembrane</keyword>
<evidence type="ECO:0000256" key="1">
    <source>
        <dbReference type="SAM" id="Phobius"/>
    </source>
</evidence>
<feature type="transmembrane region" description="Helical" evidence="1">
    <location>
        <begin position="116"/>
        <end position="140"/>
    </location>
</feature>
<dbReference type="EMBL" id="JAUSUA010000008">
    <property type="protein sequence ID" value="MDQ0209062.1"/>
    <property type="molecule type" value="Genomic_DNA"/>
</dbReference>
<keyword evidence="3" id="KW-1185">Reference proteome</keyword>
<dbReference type="Proteomes" id="UP001225034">
    <property type="component" value="Unassembled WGS sequence"/>
</dbReference>
<organism evidence="2 3">
    <name type="scientific">Alkalicoccobacillus murimartini</name>
    <dbReference type="NCBI Taxonomy" id="171685"/>
    <lineage>
        <taxon>Bacteria</taxon>
        <taxon>Bacillati</taxon>
        <taxon>Bacillota</taxon>
        <taxon>Bacilli</taxon>
        <taxon>Bacillales</taxon>
        <taxon>Bacillaceae</taxon>
        <taxon>Alkalicoccobacillus</taxon>
    </lineage>
</organism>
<feature type="transmembrane region" description="Helical" evidence="1">
    <location>
        <begin position="85"/>
        <end position="110"/>
    </location>
</feature>
<sequence length="180" mass="20669">MDILIWVSYGYLLLLIHISFHELGHYTVGRLFVHIPKENLKIRIFHNPPHVALRDQDNQWLIPGDKEGHYVRAYFTYDPEGKKSFLFVMGGFLLQTIVLLCLAFFMYAVIGSTVLANFVIGGSFVFNLIYIFADLIIYMWKRIPVGDTSAAFQFAPIKTVLFILGLLLSYVGMYLYIGFA</sequence>
<proteinExistence type="predicted"/>
<protein>
    <recommendedName>
        <fullName evidence="4">Peptidase M50 domain-containing protein</fullName>
    </recommendedName>
</protein>
<accession>A0ABT9YMF8</accession>
<evidence type="ECO:0000313" key="3">
    <source>
        <dbReference type="Proteomes" id="UP001225034"/>
    </source>
</evidence>
<keyword evidence="1" id="KW-0472">Membrane</keyword>
<evidence type="ECO:0000313" key="2">
    <source>
        <dbReference type="EMBL" id="MDQ0209062.1"/>
    </source>
</evidence>
<reference evidence="2 3" key="1">
    <citation type="submission" date="2023-07" db="EMBL/GenBank/DDBJ databases">
        <title>Genomic Encyclopedia of Type Strains, Phase IV (KMG-IV): sequencing the most valuable type-strain genomes for metagenomic binning, comparative biology and taxonomic classification.</title>
        <authorList>
            <person name="Goeker M."/>
        </authorList>
    </citation>
    <scope>NUCLEOTIDE SEQUENCE [LARGE SCALE GENOMIC DNA]</scope>
    <source>
        <strain evidence="2 3">DSM 19154</strain>
    </source>
</reference>
<feature type="transmembrane region" description="Helical" evidence="1">
    <location>
        <begin position="160"/>
        <end position="179"/>
    </location>
</feature>
<feature type="transmembrane region" description="Helical" evidence="1">
    <location>
        <begin position="6"/>
        <end position="33"/>
    </location>
</feature>
<keyword evidence="1" id="KW-1133">Transmembrane helix</keyword>